<dbReference type="RefSeq" id="WP_123666842.1">
    <property type="nucleotide sequence ID" value="NZ_RJKE01000001.1"/>
</dbReference>
<evidence type="ECO:0000313" key="3">
    <source>
        <dbReference type="Proteomes" id="UP000272400"/>
    </source>
</evidence>
<dbReference type="Proteomes" id="UP000272400">
    <property type="component" value="Unassembled WGS sequence"/>
</dbReference>
<organism evidence="2 3">
    <name type="scientific">Actinocorallia herbida</name>
    <dbReference type="NCBI Taxonomy" id="58109"/>
    <lineage>
        <taxon>Bacteria</taxon>
        <taxon>Bacillati</taxon>
        <taxon>Actinomycetota</taxon>
        <taxon>Actinomycetes</taxon>
        <taxon>Streptosporangiales</taxon>
        <taxon>Thermomonosporaceae</taxon>
        <taxon>Actinocorallia</taxon>
    </lineage>
</organism>
<dbReference type="AlphaFoldDB" id="A0A3N1D259"/>
<evidence type="ECO:0000313" key="2">
    <source>
        <dbReference type="EMBL" id="ROO87576.1"/>
    </source>
</evidence>
<gene>
    <name evidence="2" type="ORF">EDD29_5189</name>
</gene>
<keyword evidence="1" id="KW-0812">Transmembrane</keyword>
<accession>A0A3N1D259</accession>
<proteinExistence type="predicted"/>
<keyword evidence="3" id="KW-1185">Reference proteome</keyword>
<reference evidence="2 3" key="1">
    <citation type="submission" date="2018-11" db="EMBL/GenBank/DDBJ databases">
        <title>Sequencing the genomes of 1000 actinobacteria strains.</title>
        <authorList>
            <person name="Klenk H.-P."/>
        </authorList>
    </citation>
    <scope>NUCLEOTIDE SEQUENCE [LARGE SCALE GENOMIC DNA]</scope>
    <source>
        <strain evidence="2 3">DSM 44254</strain>
    </source>
</reference>
<protein>
    <submittedName>
        <fullName evidence="2">Uncharacterized protein</fullName>
    </submittedName>
</protein>
<comment type="caution">
    <text evidence="2">The sequence shown here is derived from an EMBL/GenBank/DDBJ whole genome shotgun (WGS) entry which is preliminary data.</text>
</comment>
<evidence type="ECO:0000256" key="1">
    <source>
        <dbReference type="SAM" id="Phobius"/>
    </source>
</evidence>
<feature type="transmembrane region" description="Helical" evidence="1">
    <location>
        <begin position="27"/>
        <end position="49"/>
    </location>
</feature>
<dbReference type="EMBL" id="RJKE01000001">
    <property type="protein sequence ID" value="ROO87576.1"/>
    <property type="molecule type" value="Genomic_DNA"/>
</dbReference>
<keyword evidence="1" id="KW-1133">Transmembrane helix</keyword>
<sequence length="90" mass="9828">MACSNAAAPSPSGVLRLIILLETAVPLAFTVLLGTVLASIPVLACSIAAGRPYPSRTWISPWRSAAVSWWTWPPLTDIITRHNAIRYEWL</sequence>
<keyword evidence="1" id="KW-0472">Membrane</keyword>
<name>A0A3N1D259_9ACTN</name>